<evidence type="ECO:0000256" key="2">
    <source>
        <dbReference type="ARBA" id="ARBA00012528"/>
    </source>
</evidence>
<dbReference type="FunFam" id="3.30.70.270:FF:000001">
    <property type="entry name" value="Diguanylate cyclase domain protein"/>
    <property type="match status" value="1"/>
</dbReference>
<dbReference type="InterPro" id="IPR050469">
    <property type="entry name" value="Diguanylate_Cyclase"/>
</dbReference>
<dbReference type="SMART" id="SM00267">
    <property type="entry name" value="GGDEF"/>
    <property type="match status" value="1"/>
</dbReference>
<keyword evidence="4" id="KW-1133">Transmembrane helix</keyword>
<reference evidence="6 7" key="1">
    <citation type="journal article" date="2014" name="Genome Announc.">
        <title>Draft Genome Sequence of the Agar-Degrading Bacterium Catenovulum sp. Strain DS-2, Isolated from Intestines of Haliotis diversicolor.</title>
        <authorList>
            <person name="Shan D."/>
            <person name="Li X."/>
            <person name="Gu Z."/>
            <person name="Wei G."/>
            <person name="Gao Z."/>
            <person name="Shao Z."/>
        </authorList>
    </citation>
    <scope>NUCLEOTIDE SEQUENCE [LARGE SCALE GENOMIC DNA]</scope>
    <source>
        <strain evidence="6 7">DS-2</strain>
    </source>
</reference>
<evidence type="ECO:0000313" key="6">
    <source>
        <dbReference type="EMBL" id="EWH12336.1"/>
    </source>
</evidence>
<evidence type="ECO:0000313" key="7">
    <source>
        <dbReference type="Proteomes" id="UP000019276"/>
    </source>
</evidence>
<comment type="caution">
    <text evidence="6">The sequence shown here is derived from an EMBL/GenBank/DDBJ whole genome shotgun (WGS) entry which is preliminary data.</text>
</comment>
<feature type="transmembrane region" description="Helical" evidence="4">
    <location>
        <begin position="93"/>
        <end position="119"/>
    </location>
</feature>
<evidence type="ECO:0000256" key="4">
    <source>
        <dbReference type="SAM" id="Phobius"/>
    </source>
</evidence>
<protein>
    <recommendedName>
        <fullName evidence="2">diguanylate cyclase</fullName>
        <ecNumber evidence="2">2.7.7.65</ecNumber>
    </recommendedName>
</protein>
<dbReference type="AlphaFoldDB" id="W7QK97"/>
<feature type="transmembrane region" description="Helical" evidence="4">
    <location>
        <begin position="70"/>
        <end position="87"/>
    </location>
</feature>
<dbReference type="PANTHER" id="PTHR45138:SF9">
    <property type="entry name" value="DIGUANYLATE CYCLASE DGCM-RELATED"/>
    <property type="match status" value="1"/>
</dbReference>
<dbReference type="NCBIfam" id="TIGR00254">
    <property type="entry name" value="GGDEF"/>
    <property type="match status" value="1"/>
</dbReference>
<comment type="catalytic activity">
    <reaction evidence="3">
        <text>2 GTP = 3',3'-c-di-GMP + 2 diphosphate</text>
        <dbReference type="Rhea" id="RHEA:24898"/>
        <dbReference type="ChEBI" id="CHEBI:33019"/>
        <dbReference type="ChEBI" id="CHEBI:37565"/>
        <dbReference type="ChEBI" id="CHEBI:58805"/>
        <dbReference type="EC" id="2.7.7.65"/>
    </reaction>
</comment>
<dbReference type="InterPro" id="IPR029787">
    <property type="entry name" value="Nucleotide_cyclase"/>
</dbReference>
<dbReference type="RefSeq" id="WP_051479505.1">
    <property type="nucleotide sequence ID" value="NZ_ARZY01000001.1"/>
</dbReference>
<evidence type="ECO:0000256" key="1">
    <source>
        <dbReference type="ARBA" id="ARBA00001946"/>
    </source>
</evidence>
<dbReference type="PROSITE" id="PS50887">
    <property type="entry name" value="GGDEF"/>
    <property type="match status" value="1"/>
</dbReference>
<dbReference type="CDD" id="cd01949">
    <property type="entry name" value="GGDEF"/>
    <property type="match status" value="1"/>
</dbReference>
<sequence length="322" mass="36579">MTQVRILIIFIATLSYWSIHLLTSSQAVLPADQNIFDVCSEIFNLLFLLAMLAVNISLAKRSYDADDGKWFFIGLLLLLCGHTHDLLDEFISINPLVISFVLENAANNLGVLVLTYALFKWSIRYKGQIKTLQEQKVILTSVSNKDPMTQLYNRRFLNDGFKKQLDEVDFAMQKLSLVMIDLDNFKSFNDSYGHLHGDKLIQHAAKVISEEIREQDFAFRYGGEEFLVVIEGDKSTAKRVANRILDTYRNSPFSIDGNYIHKTLSIGIKQLSCKLSFEESLNDADTALYSAKQAGRNCIVLSGETEQPYHYKQHSTATLVQL</sequence>
<feature type="domain" description="GGDEF" evidence="5">
    <location>
        <begin position="173"/>
        <end position="304"/>
    </location>
</feature>
<keyword evidence="4" id="KW-0472">Membrane</keyword>
<dbReference type="GO" id="GO:0052621">
    <property type="term" value="F:diguanylate cyclase activity"/>
    <property type="evidence" value="ECO:0007669"/>
    <property type="project" value="UniProtKB-EC"/>
</dbReference>
<dbReference type="Gene3D" id="3.30.70.270">
    <property type="match status" value="1"/>
</dbReference>
<dbReference type="PANTHER" id="PTHR45138">
    <property type="entry name" value="REGULATORY COMPONENTS OF SENSORY TRANSDUCTION SYSTEM"/>
    <property type="match status" value="1"/>
</dbReference>
<evidence type="ECO:0000259" key="5">
    <source>
        <dbReference type="PROSITE" id="PS50887"/>
    </source>
</evidence>
<feature type="transmembrane region" description="Helical" evidence="4">
    <location>
        <begin position="7"/>
        <end position="29"/>
    </location>
</feature>
<dbReference type="EMBL" id="ARZY01000001">
    <property type="protein sequence ID" value="EWH12336.1"/>
    <property type="molecule type" value="Genomic_DNA"/>
</dbReference>
<gene>
    <name evidence="6" type="ORF">DS2_01405</name>
</gene>
<name>W7QK97_9ALTE</name>
<keyword evidence="7" id="KW-1185">Reference proteome</keyword>
<dbReference type="STRING" id="1328313.DS2_01405"/>
<proteinExistence type="predicted"/>
<dbReference type="SUPFAM" id="SSF55073">
    <property type="entry name" value="Nucleotide cyclase"/>
    <property type="match status" value="1"/>
</dbReference>
<dbReference type="eggNOG" id="COG2199">
    <property type="taxonomic scope" value="Bacteria"/>
</dbReference>
<comment type="cofactor">
    <cofactor evidence="1">
        <name>Mg(2+)</name>
        <dbReference type="ChEBI" id="CHEBI:18420"/>
    </cofactor>
</comment>
<dbReference type="InterPro" id="IPR043128">
    <property type="entry name" value="Rev_trsase/Diguanyl_cyclase"/>
</dbReference>
<accession>W7QK97</accession>
<evidence type="ECO:0000256" key="3">
    <source>
        <dbReference type="ARBA" id="ARBA00034247"/>
    </source>
</evidence>
<dbReference type="Pfam" id="PF00990">
    <property type="entry name" value="GGDEF"/>
    <property type="match status" value="1"/>
</dbReference>
<feature type="transmembrane region" description="Helical" evidence="4">
    <location>
        <begin position="35"/>
        <end position="58"/>
    </location>
</feature>
<keyword evidence="4" id="KW-0812">Transmembrane</keyword>
<dbReference type="OrthoDB" id="9812260at2"/>
<dbReference type="InterPro" id="IPR000160">
    <property type="entry name" value="GGDEF_dom"/>
</dbReference>
<organism evidence="6 7">
    <name type="scientific">Catenovulum agarivorans DS-2</name>
    <dbReference type="NCBI Taxonomy" id="1328313"/>
    <lineage>
        <taxon>Bacteria</taxon>
        <taxon>Pseudomonadati</taxon>
        <taxon>Pseudomonadota</taxon>
        <taxon>Gammaproteobacteria</taxon>
        <taxon>Alteromonadales</taxon>
        <taxon>Alteromonadaceae</taxon>
        <taxon>Catenovulum</taxon>
    </lineage>
</organism>
<dbReference type="EC" id="2.7.7.65" evidence="2"/>
<dbReference type="Proteomes" id="UP000019276">
    <property type="component" value="Unassembled WGS sequence"/>
</dbReference>